<feature type="domain" description="Peptidoglycan binding-like" evidence="6">
    <location>
        <begin position="32"/>
        <end position="86"/>
    </location>
</feature>
<dbReference type="HOGENOM" id="CLU_913469_0_0_1"/>
<feature type="domain" description="Peptidase M10 metallopeptidase" evidence="5">
    <location>
        <begin position="140"/>
        <end position="230"/>
    </location>
</feature>
<dbReference type="GeneID" id="17260964"/>
<evidence type="ECO:0000313" key="8">
    <source>
        <dbReference type="Proteomes" id="UP000013827"/>
    </source>
</evidence>
<keyword evidence="4" id="KW-0862">Zinc</keyword>
<keyword evidence="2" id="KW-0479">Metal-binding</keyword>
<evidence type="ECO:0008006" key="9">
    <source>
        <dbReference type="Google" id="ProtNLM"/>
    </source>
</evidence>
<dbReference type="Pfam" id="PF01471">
    <property type="entry name" value="PG_binding_1"/>
    <property type="match status" value="1"/>
</dbReference>
<dbReference type="RefSeq" id="XP_005767189.1">
    <property type="nucleotide sequence ID" value="XM_005767132.1"/>
</dbReference>
<dbReference type="Pfam" id="PF00413">
    <property type="entry name" value="Peptidase_M10"/>
    <property type="match status" value="1"/>
</dbReference>
<dbReference type="EnsemblProtists" id="EOD14760">
    <property type="protein sequence ID" value="EOD14760"/>
    <property type="gene ID" value="EMIHUDRAFT_448202"/>
</dbReference>
<organism evidence="7 8">
    <name type="scientific">Emiliania huxleyi (strain CCMP1516)</name>
    <dbReference type="NCBI Taxonomy" id="280463"/>
    <lineage>
        <taxon>Eukaryota</taxon>
        <taxon>Haptista</taxon>
        <taxon>Haptophyta</taxon>
        <taxon>Prymnesiophyceae</taxon>
        <taxon>Isochrysidales</taxon>
        <taxon>Noelaerhabdaceae</taxon>
        <taxon>Emiliania</taxon>
    </lineage>
</organism>
<dbReference type="GO" id="GO:0004222">
    <property type="term" value="F:metalloendopeptidase activity"/>
    <property type="evidence" value="ECO:0007669"/>
    <property type="project" value="InterPro"/>
</dbReference>
<dbReference type="Gene3D" id="1.10.101.10">
    <property type="entry name" value="PGBD-like superfamily/PGBD"/>
    <property type="match status" value="1"/>
</dbReference>
<accession>A0A0D3IU25</accession>
<dbReference type="InterPro" id="IPR002477">
    <property type="entry name" value="Peptidoglycan-bd-like"/>
</dbReference>
<proteinExistence type="predicted"/>
<protein>
    <recommendedName>
        <fullName evidence="9">Peptidoglycan binding-like domain-containing protein</fullName>
    </recommendedName>
</protein>
<dbReference type="InterPro" id="IPR036366">
    <property type="entry name" value="PGBDSf"/>
</dbReference>
<dbReference type="InterPro" id="IPR024079">
    <property type="entry name" value="MetalloPept_cat_dom_sf"/>
</dbReference>
<evidence type="ECO:0000256" key="2">
    <source>
        <dbReference type="ARBA" id="ARBA00022723"/>
    </source>
</evidence>
<reference evidence="7" key="2">
    <citation type="submission" date="2024-10" db="UniProtKB">
        <authorList>
            <consortium name="EnsemblProtists"/>
        </authorList>
    </citation>
    <scope>IDENTIFICATION</scope>
</reference>
<keyword evidence="3" id="KW-0378">Hydrolase</keyword>
<keyword evidence="8" id="KW-1185">Reference proteome</keyword>
<dbReference type="Proteomes" id="UP000013827">
    <property type="component" value="Unassembled WGS sequence"/>
</dbReference>
<dbReference type="STRING" id="2903.R1DJU9"/>
<dbReference type="InterPro" id="IPR001818">
    <property type="entry name" value="Pept_M10_metallopeptidase"/>
</dbReference>
<dbReference type="GO" id="GO:0006508">
    <property type="term" value="P:proteolysis"/>
    <property type="evidence" value="ECO:0007669"/>
    <property type="project" value="UniProtKB-KW"/>
</dbReference>
<dbReference type="GO" id="GO:0031012">
    <property type="term" value="C:extracellular matrix"/>
    <property type="evidence" value="ECO:0007669"/>
    <property type="project" value="InterPro"/>
</dbReference>
<dbReference type="KEGG" id="ehx:EMIHUDRAFT_448202"/>
<keyword evidence="1" id="KW-0645">Protease</keyword>
<reference evidence="8" key="1">
    <citation type="journal article" date="2013" name="Nature">
        <title>Pan genome of the phytoplankton Emiliania underpins its global distribution.</title>
        <authorList>
            <person name="Read B.A."/>
            <person name="Kegel J."/>
            <person name="Klute M.J."/>
            <person name="Kuo A."/>
            <person name="Lefebvre S.C."/>
            <person name="Maumus F."/>
            <person name="Mayer C."/>
            <person name="Miller J."/>
            <person name="Monier A."/>
            <person name="Salamov A."/>
            <person name="Young J."/>
            <person name="Aguilar M."/>
            <person name="Claverie J.M."/>
            <person name="Frickenhaus S."/>
            <person name="Gonzalez K."/>
            <person name="Herman E.K."/>
            <person name="Lin Y.C."/>
            <person name="Napier J."/>
            <person name="Ogata H."/>
            <person name="Sarno A.F."/>
            <person name="Shmutz J."/>
            <person name="Schroeder D."/>
            <person name="de Vargas C."/>
            <person name="Verret F."/>
            <person name="von Dassow P."/>
            <person name="Valentin K."/>
            <person name="Van de Peer Y."/>
            <person name="Wheeler G."/>
            <person name="Dacks J.B."/>
            <person name="Delwiche C.F."/>
            <person name="Dyhrman S.T."/>
            <person name="Glockner G."/>
            <person name="John U."/>
            <person name="Richards T."/>
            <person name="Worden A.Z."/>
            <person name="Zhang X."/>
            <person name="Grigoriev I.V."/>
            <person name="Allen A.E."/>
            <person name="Bidle K."/>
            <person name="Borodovsky M."/>
            <person name="Bowler C."/>
            <person name="Brownlee C."/>
            <person name="Cock J.M."/>
            <person name="Elias M."/>
            <person name="Gladyshev V.N."/>
            <person name="Groth M."/>
            <person name="Guda C."/>
            <person name="Hadaegh A."/>
            <person name="Iglesias-Rodriguez M.D."/>
            <person name="Jenkins J."/>
            <person name="Jones B.M."/>
            <person name="Lawson T."/>
            <person name="Leese F."/>
            <person name="Lindquist E."/>
            <person name="Lobanov A."/>
            <person name="Lomsadze A."/>
            <person name="Malik S.B."/>
            <person name="Marsh M.E."/>
            <person name="Mackinder L."/>
            <person name="Mock T."/>
            <person name="Mueller-Roeber B."/>
            <person name="Pagarete A."/>
            <person name="Parker M."/>
            <person name="Probert I."/>
            <person name="Quesneville H."/>
            <person name="Raines C."/>
            <person name="Rensing S.A."/>
            <person name="Riano-Pachon D.M."/>
            <person name="Richier S."/>
            <person name="Rokitta S."/>
            <person name="Shiraiwa Y."/>
            <person name="Soanes D.M."/>
            <person name="van der Giezen M."/>
            <person name="Wahlund T.M."/>
            <person name="Williams B."/>
            <person name="Wilson W."/>
            <person name="Wolfe G."/>
            <person name="Wurch L.L."/>
        </authorList>
    </citation>
    <scope>NUCLEOTIDE SEQUENCE</scope>
</reference>
<evidence type="ECO:0000256" key="1">
    <source>
        <dbReference type="ARBA" id="ARBA00022670"/>
    </source>
</evidence>
<name>A0A0D3IU25_EMIH1</name>
<evidence type="ECO:0000256" key="3">
    <source>
        <dbReference type="ARBA" id="ARBA00022801"/>
    </source>
</evidence>
<evidence type="ECO:0000313" key="7">
    <source>
        <dbReference type="EnsemblProtists" id="EOD14760"/>
    </source>
</evidence>
<dbReference type="InterPro" id="IPR036365">
    <property type="entry name" value="PGBD-like_sf"/>
</dbReference>
<evidence type="ECO:0000259" key="5">
    <source>
        <dbReference type="Pfam" id="PF00413"/>
    </source>
</evidence>
<dbReference type="SUPFAM" id="SSF47090">
    <property type="entry name" value="PGBD-like"/>
    <property type="match status" value="1"/>
</dbReference>
<evidence type="ECO:0000259" key="6">
    <source>
        <dbReference type="Pfam" id="PF01471"/>
    </source>
</evidence>
<dbReference type="PaxDb" id="2903-EOD14760"/>
<dbReference type="GO" id="GO:0008270">
    <property type="term" value="F:zinc ion binding"/>
    <property type="evidence" value="ECO:0007669"/>
    <property type="project" value="InterPro"/>
</dbReference>
<dbReference type="AlphaFoldDB" id="A0A0D3IU25"/>
<sequence length="305" mass="32337">MTLEQAGVPPPELSSPTLSFEVDVSEGSEDKEEVVALQMLLNAVFTTSLKVDGVVGKATADAIKAAQAAAALPEDGVAGPKTKAALLLARAALSAAPQADERYKEVVRRLLVAAKAQPVRWTLRRDDEPGEGLDEWMDAAQVELERAFGAWSKACRPSSLALESLPTISFEYTAEEADAHILLSFAKLATAHEARDGPGGKLAQTTAASEGSSPLVHIAFDEAERWELANLPHPQRADGTLDDDFFFQLLPFSFPFFCSLTGLALGLGLSLAGGALDTMSPFYAAGNTAVSARAGEELQQKLREA</sequence>
<evidence type="ECO:0000256" key="4">
    <source>
        <dbReference type="ARBA" id="ARBA00022833"/>
    </source>
</evidence>
<dbReference type="Gene3D" id="3.40.390.10">
    <property type="entry name" value="Collagenase (Catalytic Domain)"/>
    <property type="match status" value="1"/>
</dbReference>